<organism evidence="3">
    <name type="scientific">Nippostrongylus brasiliensis</name>
    <name type="common">Rat hookworm</name>
    <dbReference type="NCBI Taxonomy" id="27835"/>
    <lineage>
        <taxon>Eukaryota</taxon>
        <taxon>Metazoa</taxon>
        <taxon>Ecdysozoa</taxon>
        <taxon>Nematoda</taxon>
        <taxon>Chromadorea</taxon>
        <taxon>Rhabditida</taxon>
        <taxon>Rhabditina</taxon>
        <taxon>Rhabditomorpha</taxon>
        <taxon>Strongyloidea</taxon>
        <taxon>Heligmosomidae</taxon>
        <taxon>Nippostrongylus</taxon>
    </lineage>
</organism>
<dbReference type="WBParaSite" id="NBR_0001788601-mRNA-1">
    <property type="protein sequence ID" value="NBR_0001788601-mRNA-1"/>
    <property type="gene ID" value="NBR_0001788601"/>
</dbReference>
<gene>
    <name evidence="1" type="ORF">NBR_LOCUS17887</name>
</gene>
<evidence type="ECO:0000313" key="3">
    <source>
        <dbReference type="WBParaSite" id="NBR_0001788601-mRNA-1"/>
    </source>
</evidence>
<proteinExistence type="predicted"/>
<dbReference type="AlphaFoldDB" id="A0A0N4YLB4"/>
<dbReference type="EMBL" id="UYSL01023037">
    <property type="protein sequence ID" value="VDL81607.1"/>
    <property type="molecule type" value="Genomic_DNA"/>
</dbReference>
<dbReference type="OMA" id="MEHTNIV"/>
<evidence type="ECO:0000313" key="1">
    <source>
        <dbReference type="EMBL" id="VDL81607.1"/>
    </source>
</evidence>
<dbReference type="PANTHER" id="PTHR47510:SF3">
    <property type="entry name" value="ENDO_EXONUCLEASE_PHOSPHATASE DOMAIN-CONTAINING PROTEIN"/>
    <property type="match status" value="1"/>
</dbReference>
<accession>A0A0N4YLB4</accession>
<keyword evidence="2" id="KW-1185">Reference proteome</keyword>
<reference evidence="1 2" key="2">
    <citation type="submission" date="2018-11" db="EMBL/GenBank/DDBJ databases">
        <authorList>
            <consortium name="Pathogen Informatics"/>
        </authorList>
    </citation>
    <scope>NUCLEOTIDE SEQUENCE [LARGE SCALE GENOMIC DNA]</scope>
</reference>
<dbReference type="PANTHER" id="PTHR47510">
    <property type="entry name" value="REVERSE TRANSCRIPTASE DOMAIN-CONTAINING PROTEIN"/>
    <property type="match status" value="1"/>
</dbReference>
<reference evidence="3" key="1">
    <citation type="submission" date="2017-02" db="UniProtKB">
        <authorList>
            <consortium name="WormBaseParasite"/>
        </authorList>
    </citation>
    <scope>IDENTIFICATION</scope>
</reference>
<protein>
    <submittedName>
        <fullName evidence="3">Reverse transcriptase domain-containing protein</fullName>
    </submittedName>
</protein>
<name>A0A0N4YLB4_NIPBR</name>
<evidence type="ECO:0000313" key="2">
    <source>
        <dbReference type="Proteomes" id="UP000271162"/>
    </source>
</evidence>
<dbReference type="Proteomes" id="UP000271162">
    <property type="component" value="Unassembled WGS sequence"/>
</dbReference>
<dbReference type="STRING" id="27835.A0A0N4YLB4"/>
<sequence>MIDRQTWLWTDEVKEKVRAKKRLYNAFLCNKTADNWSAYREARGAAKRAVAIAKAAHYDEVNRRLETRDGERLIYRLARTRHRQSEDVEKFHGVTDDHGQLLMDTKKVMERWRDYFEKISTEESLHPPFPHAEPIVGRPILPISAEEVVLALRKMKPGKATGPDDVAAELWKSRHWNSANWLARFFNQIIAERKMPQIGSQARRFRSGRRRVVQRTVLLIDQFICFLTS</sequence>